<organism evidence="7 8">
    <name type="scientific">Dietzia maris</name>
    <dbReference type="NCBI Taxonomy" id="37915"/>
    <lineage>
        <taxon>Bacteria</taxon>
        <taxon>Bacillati</taxon>
        <taxon>Actinomycetota</taxon>
        <taxon>Actinomycetes</taxon>
        <taxon>Mycobacteriales</taxon>
        <taxon>Dietziaceae</taxon>
        <taxon>Dietzia</taxon>
    </lineage>
</organism>
<dbReference type="InterPro" id="IPR050109">
    <property type="entry name" value="HTH-type_TetR-like_transc_reg"/>
</dbReference>
<sequence length="248" mass="26144">MTGISSPPDPDSLRDRKRRATMVSIENAATSLVLEYGFDAVTVDQICAAAEISKRTFFNYVPSKEAAVIGATPEDVSEADRAAFLDRGEEGVLDALLRLYLAAFAATRTADRDQTATLAQRRRAVFRAEPELAAARMTASSRFQLRLTDLVIVHLDRHPSLRRLAGVAVEAEARACVALVAASANLGLSAWLARDSATFEDLDGDCATALRQLALLAGAPDTTAPDTTAPPATAPTAPSASHPAGSPA</sequence>
<evidence type="ECO:0000256" key="4">
    <source>
        <dbReference type="PROSITE-ProRule" id="PRU00335"/>
    </source>
</evidence>
<dbReference type="InterPro" id="IPR009057">
    <property type="entry name" value="Homeodomain-like_sf"/>
</dbReference>
<name>A0ABT8GWA5_9ACTN</name>
<evidence type="ECO:0000256" key="3">
    <source>
        <dbReference type="ARBA" id="ARBA00023163"/>
    </source>
</evidence>
<reference evidence="7 8" key="1">
    <citation type="submission" date="2023-07" db="EMBL/GenBank/DDBJ databases">
        <title>Strategy for survival of the halotoleranting strain Dietzia MX2 from the Yakshinskoe mineral salts deposit.</title>
        <authorList>
            <person name="Kharitonova M.A."/>
            <person name="Kupriyanova-Ashina F.G."/>
            <person name="Shakirov T.R."/>
            <person name="Vafina M.S."/>
            <person name="Ilinskaya O.N."/>
        </authorList>
    </citation>
    <scope>NUCLEOTIDE SEQUENCE [LARGE SCALE GENOMIC DNA]</scope>
    <source>
        <strain evidence="7 8">MX2</strain>
    </source>
</reference>
<dbReference type="Pfam" id="PF00440">
    <property type="entry name" value="TetR_N"/>
    <property type="match status" value="1"/>
</dbReference>
<dbReference type="InterPro" id="IPR001647">
    <property type="entry name" value="HTH_TetR"/>
</dbReference>
<dbReference type="PANTHER" id="PTHR30055">
    <property type="entry name" value="HTH-TYPE TRANSCRIPTIONAL REGULATOR RUTR"/>
    <property type="match status" value="1"/>
</dbReference>
<dbReference type="PANTHER" id="PTHR30055:SF234">
    <property type="entry name" value="HTH-TYPE TRANSCRIPTIONAL REGULATOR BETI"/>
    <property type="match status" value="1"/>
</dbReference>
<evidence type="ECO:0000259" key="6">
    <source>
        <dbReference type="PROSITE" id="PS50977"/>
    </source>
</evidence>
<dbReference type="PROSITE" id="PS50977">
    <property type="entry name" value="HTH_TETR_2"/>
    <property type="match status" value="1"/>
</dbReference>
<dbReference type="RefSeq" id="WP_301162094.1">
    <property type="nucleotide sequence ID" value="NZ_JAUHTB010000001.1"/>
</dbReference>
<keyword evidence="1" id="KW-0805">Transcription regulation</keyword>
<evidence type="ECO:0000313" key="7">
    <source>
        <dbReference type="EMBL" id="MDN4504489.1"/>
    </source>
</evidence>
<feature type="DNA-binding region" description="H-T-H motif" evidence="4">
    <location>
        <begin position="42"/>
        <end position="61"/>
    </location>
</feature>
<accession>A0ABT8GWA5</accession>
<keyword evidence="2 4" id="KW-0238">DNA-binding</keyword>
<dbReference type="Proteomes" id="UP001172702">
    <property type="component" value="Unassembled WGS sequence"/>
</dbReference>
<dbReference type="PROSITE" id="PS01081">
    <property type="entry name" value="HTH_TETR_1"/>
    <property type="match status" value="1"/>
</dbReference>
<dbReference type="SUPFAM" id="SSF46689">
    <property type="entry name" value="Homeodomain-like"/>
    <property type="match status" value="1"/>
</dbReference>
<dbReference type="InterPro" id="IPR023772">
    <property type="entry name" value="DNA-bd_HTH_TetR-type_CS"/>
</dbReference>
<proteinExistence type="predicted"/>
<comment type="caution">
    <text evidence="7">The sequence shown here is derived from an EMBL/GenBank/DDBJ whole genome shotgun (WGS) entry which is preliminary data.</text>
</comment>
<evidence type="ECO:0000256" key="5">
    <source>
        <dbReference type="SAM" id="MobiDB-lite"/>
    </source>
</evidence>
<protein>
    <submittedName>
        <fullName evidence="7">TetR family transcriptional regulator</fullName>
    </submittedName>
</protein>
<gene>
    <name evidence="7" type="ORF">QYF62_00220</name>
</gene>
<dbReference type="EMBL" id="JAUHTB010000001">
    <property type="protein sequence ID" value="MDN4504489.1"/>
    <property type="molecule type" value="Genomic_DNA"/>
</dbReference>
<feature type="region of interest" description="Disordered" evidence="5">
    <location>
        <begin position="221"/>
        <end position="248"/>
    </location>
</feature>
<evidence type="ECO:0000256" key="2">
    <source>
        <dbReference type="ARBA" id="ARBA00023125"/>
    </source>
</evidence>
<dbReference type="Gene3D" id="1.10.357.10">
    <property type="entry name" value="Tetracycline Repressor, domain 2"/>
    <property type="match status" value="1"/>
</dbReference>
<keyword evidence="8" id="KW-1185">Reference proteome</keyword>
<feature type="domain" description="HTH tetR-type" evidence="6">
    <location>
        <begin position="19"/>
        <end position="79"/>
    </location>
</feature>
<keyword evidence="3" id="KW-0804">Transcription</keyword>
<evidence type="ECO:0000256" key="1">
    <source>
        <dbReference type="ARBA" id="ARBA00023015"/>
    </source>
</evidence>
<evidence type="ECO:0000313" key="8">
    <source>
        <dbReference type="Proteomes" id="UP001172702"/>
    </source>
</evidence>